<evidence type="ECO:0000313" key="3">
    <source>
        <dbReference type="Proteomes" id="UP001565200"/>
    </source>
</evidence>
<comment type="caution">
    <text evidence="2">The sequence shown here is derived from an EMBL/GenBank/DDBJ whole genome shotgun (WGS) entry which is preliminary data.</text>
</comment>
<dbReference type="PROSITE" id="PS51257">
    <property type="entry name" value="PROKAR_LIPOPROTEIN"/>
    <property type="match status" value="1"/>
</dbReference>
<protein>
    <submittedName>
        <fullName evidence="2">CDC27 family protein</fullName>
    </submittedName>
</protein>
<name>A0ABV4CVM2_9BACT</name>
<dbReference type="Pfam" id="PF12895">
    <property type="entry name" value="ANAPC3"/>
    <property type="match status" value="1"/>
</dbReference>
<proteinExistence type="predicted"/>
<dbReference type="EMBL" id="JBCLPP010000017">
    <property type="protein sequence ID" value="MEY8245432.1"/>
    <property type="molecule type" value="Genomic_DNA"/>
</dbReference>
<gene>
    <name evidence="2" type="ORF">AAK873_07360</name>
</gene>
<sequence>MRHTLHIIIIITMACLAACSRHYDRRLITAESVMTEHPDSALAILQAIDSTSISSEKDRALFALLMTQALDKNHINITDDSLITIAADYYSHQDDRHRDMLSHYYLGRVHFNAADYPRSLLSMHNAHETATDINDKFWCAMTAKGCAAVYNATFKTTEALIYSHIEYDFFAALKLQPYLDQSMSELAQAHLYYGDYDRSIDLSRQLLDTLAIRPDKTLEYEAKKNIGQTLIEQDKYTEAVPYLEYICKTDMASSQDSSFLGLVYSRTGQLEKAQKISDAIESHKDLHSYYLKYDVSKANGSLTDALTALKSYDSIASLNLNERIKTDLGTSVIGYYSYKNKLIENDIQLAKFRMIIILIIGVIVLTIIVYIALRYYRKQKRQISESMLIAENMKEILTLKEHECSAAQHSIRELINTKFDLFDNLFKAYYESQHSSSAKKHISNEVQRIIDTLSSDSSTALQLEQDIDEHCSGIMSHFRHDMPNLKVADYRLFLYSVLGFSTTAISLFLKVDKINSVYDRKKRLKIKIKQSESNRKDEYLQYLN</sequence>
<dbReference type="Proteomes" id="UP001565200">
    <property type="component" value="Unassembled WGS sequence"/>
</dbReference>
<dbReference type="SUPFAM" id="SSF48452">
    <property type="entry name" value="TPR-like"/>
    <property type="match status" value="1"/>
</dbReference>
<accession>A0ABV4CVM2</accession>
<keyword evidence="1" id="KW-0812">Transmembrane</keyword>
<feature type="transmembrane region" description="Helical" evidence="1">
    <location>
        <begin position="492"/>
        <end position="509"/>
    </location>
</feature>
<dbReference type="Gene3D" id="1.25.40.10">
    <property type="entry name" value="Tetratricopeptide repeat domain"/>
    <property type="match status" value="1"/>
</dbReference>
<dbReference type="RefSeq" id="WP_369863433.1">
    <property type="nucleotide sequence ID" value="NZ_JBCLPP010000017.1"/>
</dbReference>
<keyword evidence="3" id="KW-1185">Reference proteome</keyword>
<evidence type="ECO:0000313" key="2">
    <source>
        <dbReference type="EMBL" id="MEY8245432.1"/>
    </source>
</evidence>
<evidence type="ECO:0000256" key="1">
    <source>
        <dbReference type="SAM" id="Phobius"/>
    </source>
</evidence>
<reference evidence="2 3" key="1">
    <citation type="submission" date="2024-03" db="EMBL/GenBank/DDBJ databases">
        <title>Mouse gut bacterial collection (mGBC) of GemPharmatech.</title>
        <authorList>
            <person name="He Y."/>
            <person name="Dong L."/>
            <person name="Wu D."/>
            <person name="Gao X."/>
            <person name="Lin Z."/>
        </authorList>
    </citation>
    <scope>NUCLEOTIDE SEQUENCE [LARGE SCALE GENOMIC DNA]</scope>
    <source>
        <strain evidence="2 3">54-13</strain>
    </source>
</reference>
<dbReference type="InterPro" id="IPR011990">
    <property type="entry name" value="TPR-like_helical_dom_sf"/>
</dbReference>
<keyword evidence="1" id="KW-1133">Transmembrane helix</keyword>
<feature type="transmembrane region" description="Helical" evidence="1">
    <location>
        <begin position="352"/>
        <end position="373"/>
    </location>
</feature>
<keyword evidence="1" id="KW-0472">Membrane</keyword>
<organism evidence="2 3">
    <name type="scientific">Heminiphilus faecis</name>
    <dbReference type="NCBI Taxonomy" id="2601703"/>
    <lineage>
        <taxon>Bacteria</taxon>
        <taxon>Pseudomonadati</taxon>
        <taxon>Bacteroidota</taxon>
        <taxon>Bacteroidia</taxon>
        <taxon>Bacteroidales</taxon>
        <taxon>Muribaculaceae</taxon>
        <taxon>Heminiphilus</taxon>
    </lineage>
</organism>